<proteinExistence type="predicted"/>
<sequence>MELVMDFFCLYIFSSHFSQITLLKDVHL</sequence>
<protein>
    <submittedName>
        <fullName evidence="1">Uncharacterized protein</fullName>
    </submittedName>
</protein>
<accession>A0A0E9XR68</accession>
<dbReference type="AlphaFoldDB" id="A0A0E9XR68"/>
<dbReference type="EMBL" id="GBXM01003428">
    <property type="protein sequence ID" value="JAI05150.1"/>
    <property type="molecule type" value="Transcribed_RNA"/>
</dbReference>
<reference evidence="1" key="2">
    <citation type="journal article" date="2015" name="Fish Shellfish Immunol.">
        <title>Early steps in the European eel (Anguilla anguilla)-Vibrio vulnificus interaction in the gills: Role of the RtxA13 toxin.</title>
        <authorList>
            <person name="Callol A."/>
            <person name="Pajuelo D."/>
            <person name="Ebbesson L."/>
            <person name="Teles M."/>
            <person name="MacKenzie S."/>
            <person name="Amaro C."/>
        </authorList>
    </citation>
    <scope>NUCLEOTIDE SEQUENCE</scope>
</reference>
<organism evidence="1">
    <name type="scientific">Anguilla anguilla</name>
    <name type="common">European freshwater eel</name>
    <name type="synonym">Muraena anguilla</name>
    <dbReference type="NCBI Taxonomy" id="7936"/>
    <lineage>
        <taxon>Eukaryota</taxon>
        <taxon>Metazoa</taxon>
        <taxon>Chordata</taxon>
        <taxon>Craniata</taxon>
        <taxon>Vertebrata</taxon>
        <taxon>Euteleostomi</taxon>
        <taxon>Actinopterygii</taxon>
        <taxon>Neopterygii</taxon>
        <taxon>Teleostei</taxon>
        <taxon>Anguilliformes</taxon>
        <taxon>Anguillidae</taxon>
        <taxon>Anguilla</taxon>
    </lineage>
</organism>
<reference evidence="1" key="1">
    <citation type="submission" date="2014-11" db="EMBL/GenBank/DDBJ databases">
        <authorList>
            <person name="Amaro Gonzalez C."/>
        </authorList>
    </citation>
    <scope>NUCLEOTIDE SEQUENCE</scope>
</reference>
<evidence type="ECO:0000313" key="1">
    <source>
        <dbReference type="EMBL" id="JAI05150.1"/>
    </source>
</evidence>
<name>A0A0E9XR68_ANGAN</name>